<keyword evidence="6 8" id="KW-0460">Magnesium</keyword>
<dbReference type="PROSITE" id="PS00905">
    <property type="entry name" value="GTP1_OBG"/>
    <property type="match status" value="1"/>
</dbReference>
<dbReference type="Pfam" id="PF01018">
    <property type="entry name" value="GTP1_OBG"/>
    <property type="match status" value="1"/>
</dbReference>
<evidence type="ECO:0000256" key="2">
    <source>
        <dbReference type="ARBA" id="ARBA00022490"/>
    </source>
</evidence>
<dbReference type="NCBIfam" id="NF008954">
    <property type="entry name" value="PRK12296.1"/>
    <property type="match status" value="1"/>
</dbReference>
<dbReference type="GO" id="GO:0005525">
    <property type="term" value="F:GTP binding"/>
    <property type="evidence" value="ECO:0007669"/>
    <property type="project" value="UniProtKB-UniRule"/>
</dbReference>
<feature type="domain" description="Obg" evidence="10">
    <location>
        <begin position="1"/>
        <end position="159"/>
    </location>
</feature>
<dbReference type="PRINTS" id="PR00326">
    <property type="entry name" value="GTP1OBG"/>
</dbReference>
<evidence type="ECO:0000256" key="1">
    <source>
        <dbReference type="ARBA" id="ARBA00007699"/>
    </source>
</evidence>
<feature type="binding site" evidence="8">
    <location>
        <begin position="166"/>
        <end position="173"/>
    </location>
    <ligand>
        <name>GTP</name>
        <dbReference type="ChEBI" id="CHEBI:37565"/>
    </ligand>
</feature>
<dbReference type="PROSITE" id="PS51883">
    <property type="entry name" value="OBG"/>
    <property type="match status" value="1"/>
</dbReference>
<gene>
    <name evidence="11" type="primary">cgtA</name>
    <name evidence="8" type="synonym">obg</name>
    <name evidence="11" type="ORF">OFBG_01529</name>
</gene>
<feature type="binding site" evidence="8">
    <location>
        <begin position="213"/>
        <end position="216"/>
    </location>
    <ligand>
        <name>GTP</name>
        <dbReference type="ChEBI" id="CHEBI:37565"/>
    </ligand>
</feature>
<dbReference type="InterPro" id="IPR027417">
    <property type="entry name" value="P-loop_NTPase"/>
</dbReference>
<dbReference type="HAMAP" id="MF_01454">
    <property type="entry name" value="GTPase_Obg"/>
    <property type="match status" value="1"/>
</dbReference>
<feature type="binding site" evidence="8">
    <location>
        <begin position="191"/>
        <end position="195"/>
    </location>
    <ligand>
        <name>GTP</name>
        <dbReference type="ChEBI" id="CHEBI:37565"/>
    </ligand>
</feature>
<accession>C3XBC5</accession>
<dbReference type="GO" id="GO:0003924">
    <property type="term" value="F:GTPase activity"/>
    <property type="evidence" value="ECO:0007669"/>
    <property type="project" value="UniProtKB-UniRule"/>
</dbReference>
<feature type="binding site" evidence="8">
    <location>
        <begin position="314"/>
        <end position="316"/>
    </location>
    <ligand>
        <name>GTP</name>
        <dbReference type="ChEBI" id="CHEBI:37565"/>
    </ligand>
</feature>
<dbReference type="AlphaFoldDB" id="C3XBC5"/>
<dbReference type="GO" id="GO:0042254">
    <property type="term" value="P:ribosome biogenesis"/>
    <property type="evidence" value="ECO:0007669"/>
    <property type="project" value="UniProtKB-UniRule"/>
</dbReference>
<dbReference type="InterPro" id="IPR036726">
    <property type="entry name" value="GTP1_OBG_dom_sf"/>
</dbReference>
<dbReference type="NCBIfam" id="NF008955">
    <property type="entry name" value="PRK12297.1"/>
    <property type="match status" value="1"/>
</dbReference>
<dbReference type="SUPFAM" id="SSF82051">
    <property type="entry name" value="Obg GTP-binding protein N-terminal domain"/>
    <property type="match status" value="1"/>
</dbReference>
<protein>
    <recommendedName>
        <fullName evidence="8">GTPase Obg</fullName>
        <ecNumber evidence="8">3.6.5.-</ecNumber>
    </recommendedName>
    <alternativeName>
        <fullName evidence="8">GTP-binding protein Obg</fullName>
    </alternativeName>
</protein>
<name>C3XBC5_OXAFO</name>
<evidence type="ECO:0000256" key="5">
    <source>
        <dbReference type="ARBA" id="ARBA00022801"/>
    </source>
</evidence>
<dbReference type="InterPro" id="IPR006073">
    <property type="entry name" value="GTP-bd"/>
</dbReference>
<evidence type="ECO:0000259" key="10">
    <source>
        <dbReference type="PROSITE" id="PS51883"/>
    </source>
</evidence>
<dbReference type="InterPro" id="IPR031167">
    <property type="entry name" value="G_OBG"/>
</dbReference>
<dbReference type="InterPro" id="IPR006074">
    <property type="entry name" value="GTP1-OBG_CS"/>
</dbReference>
<dbReference type="InterPro" id="IPR006169">
    <property type="entry name" value="GTP1_OBG_dom"/>
</dbReference>
<feature type="binding site" evidence="8">
    <location>
        <position position="193"/>
    </location>
    <ligand>
        <name>Mg(2+)</name>
        <dbReference type="ChEBI" id="CHEBI:18420"/>
    </ligand>
</feature>
<evidence type="ECO:0000259" key="9">
    <source>
        <dbReference type="PROSITE" id="PS51710"/>
    </source>
</evidence>
<keyword evidence="3 8" id="KW-0479">Metal-binding</keyword>
<dbReference type="GeneID" id="77134477"/>
<dbReference type="FunFam" id="2.70.210.12:FF:000001">
    <property type="entry name" value="GTPase Obg"/>
    <property type="match status" value="1"/>
</dbReference>
<dbReference type="PROSITE" id="PS51710">
    <property type="entry name" value="G_OBG"/>
    <property type="match status" value="1"/>
</dbReference>
<keyword evidence="7 8" id="KW-0342">GTP-binding</keyword>
<keyword evidence="4 8" id="KW-0547">Nucleotide-binding</keyword>
<feature type="binding site" evidence="8">
    <location>
        <begin position="283"/>
        <end position="286"/>
    </location>
    <ligand>
        <name>GTP</name>
        <dbReference type="ChEBI" id="CHEBI:37565"/>
    </ligand>
</feature>
<dbReference type="EMBL" id="GG658170">
    <property type="protein sequence ID" value="EEO30501.1"/>
    <property type="molecule type" value="Genomic_DNA"/>
</dbReference>
<evidence type="ECO:0000256" key="7">
    <source>
        <dbReference type="ARBA" id="ARBA00023134"/>
    </source>
</evidence>
<comment type="cofactor">
    <cofactor evidence="8">
        <name>Mg(2+)</name>
        <dbReference type="ChEBI" id="CHEBI:18420"/>
    </cofactor>
</comment>
<dbReference type="SUPFAM" id="SSF52540">
    <property type="entry name" value="P-loop containing nucleoside triphosphate hydrolases"/>
    <property type="match status" value="1"/>
</dbReference>
<dbReference type="NCBIfam" id="TIGR02729">
    <property type="entry name" value="Obg_CgtA"/>
    <property type="match status" value="1"/>
</dbReference>
<dbReference type="Gene3D" id="3.40.50.300">
    <property type="entry name" value="P-loop containing nucleotide triphosphate hydrolases"/>
    <property type="match status" value="1"/>
</dbReference>
<dbReference type="Proteomes" id="UP000005089">
    <property type="component" value="Unassembled WGS sequence"/>
</dbReference>
<dbReference type="GO" id="GO:0005737">
    <property type="term" value="C:cytoplasm"/>
    <property type="evidence" value="ECO:0007669"/>
    <property type="project" value="UniProtKB-SubCell"/>
</dbReference>
<comment type="subunit">
    <text evidence="8">Monomer.</text>
</comment>
<dbReference type="PANTHER" id="PTHR11702:SF31">
    <property type="entry name" value="MITOCHONDRIAL RIBOSOME-ASSOCIATED GTPASE 2"/>
    <property type="match status" value="1"/>
</dbReference>
<dbReference type="GO" id="GO:0000287">
    <property type="term" value="F:magnesium ion binding"/>
    <property type="evidence" value="ECO:0007669"/>
    <property type="project" value="InterPro"/>
</dbReference>
<comment type="function">
    <text evidence="8">An essential GTPase which binds GTP, GDP and possibly (p)ppGpp with moderate affinity, with high nucleotide exchange rates and a fairly low GTP hydrolysis rate. Plays a role in control of the cell cycle, stress response, ribosome biogenesis and in those bacteria that undergo differentiation, in morphogenesis control.</text>
</comment>
<dbReference type="RefSeq" id="WP_005881715.1">
    <property type="nucleotide sequence ID" value="NZ_CP019430.1"/>
</dbReference>
<dbReference type="GO" id="GO:0043022">
    <property type="term" value="F:ribosome binding"/>
    <property type="evidence" value="ECO:0007669"/>
    <property type="project" value="UniProtKB-ARBA"/>
</dbReference>
<reference evidence="11 12" key="1">
    <citation type="submission" date="2009-02" db="EMBL/GenBank/DDBJ databases">
        <title>The Genome Sequence of Oxalobacter formigenes OXCC13.</title>
        <authorList>
            <consortium name="The Broad Institute Genome Sequencing Platform"/>
            <person name="Ward D."/>
            <person name="Young S.K."/>
            <person name="Kodira C.D."/>
            <person name="Zeng Q."/>
            <person name="Koehrsen M."/>
            <person name="Alvarado L."/>
            <person name="Berlin A."/>
            <person name="Borenstein D."/>
            <person name="Chen Z."/>
            <person name="Engels R."/>
            <person name="Freedman E."/>
            <person name="Gellesch M."/>
            <person name="Goldberg J."/>
            <person name="Griggs A."/>
            <person name="Gujja S."/>
            <person name="Heiman D."/>
            <person name="Hepburn T."/>
            <person name="Howarth C."/>
            <person name="Jen D."/>
            <person name="Larson L."/>
            <person name="Lewis B."/>
            <person name="Mehta T."/>
            <person name="Park D."/>
            <person name="Pearson M."/>
            <person name="Roberts A."/>
            <person name="Saif S."/>
            <person name="Shea T."/>
            <person name="Shenoy N."/>
            <person name="Sisk P."/>
            <person name="Stolte C."/>
            <person name="Sykes S."/>
            <person name="Walk T."/>
            <person name="White J."/>
            <person name="Yandava C."/>
            <person name="Allison M.J."/>
            <person name="Lander E."/>
            <person name="Nusbaum C."/>
            <person name="Galagan J."/>
            <person name="Birren B."/>
        </authorList>
    </citation>
    <scope>NUCLEOTIDE SEQUENCE [LARGE SCALE GENOMIC DNA]</scope>
    <source>
        <strain evidence="11 12">OXCC13</strain>
    </source>
</reference>
<evidence type="ECO:0000256" key="6">
    <source>
        <dbReference type="ARBA" id="ARBA00022842"/>
    </source>
</evidence>
<dbReference type="OrthoDB" id="9807318at2"/>
<dbReference type="Gene3D" id="2.70.210.12">
    <property type="entry name" value="GTP1/OBG domain"/>
    <property type="match status" value="1"/>
</dbReference>
<keyword evidence="12" id="KW-1185">Reference proteome</keyword>
<evidence type="ECO:0000256" key="3">
    <source>
        <dbReference type="ARBA" id="ARBA00022723"/>
    </source>
</evidence>
<dbReference type="Pfam" id="PF01926">
    <property type="entry name" value="MMR_HSR1"/>
    <property type="match status" value="1"/>
</dbReference>
<dbReference type="STRING" id="847.BRW83_0567"/>
<dbReference type="NCBIfam" id="NF008956">
    <property type="entry name" value="PRK12299.1"/>
    <property type="match status" value="1"/>
</dbReference>
<dbReference type="PANTHER" id="PTHR11702">
    <property type="entry name" value="DEVELOPMENTALLY REGULATED GTP-BINDING PROTEIN-RELATED"/>
    <property type="match status" value="1"/>
</dbReference>
<evidence type="ECO:0000313" key="11">
    <source>
        <dbReference type="EMBL" id="EEO30501.1"/>
    </source>
</evidence>
<feature type="binding site" evidence="8">
    <location>
        <position position="173"/>
    </location>
    <ligand>
        <name>Mg(2+)</name>
        <dbReference type="ChEBI" id="CHEBI:18420"/>
    </ligand>
</feature>
<keyword evidence="2 8" id="KW-0963">Cytoplasm</keyword>
<organism evidence="11 12">
    <name type="scientific">Oxalobacter formigenes OXCC13</name>
    <dbReference type="NCBI Taxonomy" id="556269"/>
    <lineage>
        <taxon>Bacteria</taxon>
        <taxon>Pseudomonadati</taxon>
        <taxon>Pseudomonadota</taxon>
        <taxon>Betaproteobacteria</taxon>
        <taxon>Burkholderiales</taxon>
        <taxon>Oxalobacteraceae</taxon>
        <taxon>Oxalobacter</taxon>
    </lineage>
</organism>
<keyword evidence="5 8" id="KW-0378">Hydrolase</keyword>
<evidence type="ECO:0000256" key="8">
    <source>
        <dbReference type="HAMAP-Rule" id="MF_01454"/>
    </source>
</evidence>
<comment type="similarity">
    <text evidence="1 8">Belongs to the TRAFAC class OBG-HflX-like GTPase superfamily. OBG GTPase family.</text>
</comment>
<dbReference type="HOGENOM" id="CLU_011747_2_0_4"/>
<dbReference type="CDD" id="cd01898">
    <property type="entry name" value="Obg"/>
    <property type="match status" value="1"/>
</dbReference>
<feature type="domain" description="OBG-type G" evidence="9">
    <location>
        <begin position="160"/>
        <end position="333"/>
    </location>
</feature>
<dbReference type="InterPro" id="IPR045086">
    <property type="entry name" value="OBG_GTPase"/>
</dbReference>
<dbReference type="InterPro" id="IPR014100">
    <property type="entry name" value="GTP-bd_Obg/CgtA"/>
</dbReference>
<dbReference type="EC" id="3.6.5.-" evidence="8"/>
<evidence type="ECO:0000313" key="12">
    <source>
        <dbReference type="Proteomes" id="UP000005089"/>
    </source>
</evidence>
<proteinExistence type="inferred from homology"/>
<comment type="subcellular location">
    <subcellularLocation>
        <location evidence="8">Cytoplasm</location>
    </subcellularLocation>
</comment>
<dbReference type="eggNOG" id="COG0536">
    <property type="taxonomic scope" value="Bacteria"/>
</dbReference>
<dbReference type="PIRSF" id="PIRSF002401">
    <property type="entry name" value="GTP_bd_Obg/CgtA"/>
    <property type="match status" value="1"/>
</dbReference>
<sequence length="368" mass="40481">MKFIDEARIEVIAGNGGNGVASFNREKFKPFGGPDGGDGGKGGSIWVVADNNVNTLIDYHYTKMYRAKNGENGRGSDCYGKGADDIVLHMPVGTIITDRNTGAVIADLVENGQKQLLAQGGEGGWGNIHFKSSTNRAPRQRTEGKTGERFELQLELKVLADVGLLGMPNAGKSTFISAVSNARPKIADYPFTTLQPNLGVVRVGAEKSFVIADIPGLIEGAAEGAGLGHQFLRHLQRTRLLLHMIDISPFDEADPVHNAKALIAELEKYDPELAQKPRWLVLNKLDLVPENERAKRVKDLVKKLKYKGPVFEISAYTKTGCSELTDAIYRYFEELRQEEKQANKTDIIEEARKIDSIDADDPRFKSID</sequence>
<evidence type="ECO:0000256" key="4">
    <source>
        <dbReference type="ARBA" id="ARBA00022741"/>
    </source>
</evidence>